<dbReference type="EMBL" id="MU393442">
    <property type="protein sequence ID" value="KAI4868002.1"/>
    <property type="molecule type" value="Genomic_DNA"/>
</dbReference>
<evidence type="ECO:0000313" key="1">
    <source>
        <dbReference type="EMBL" id="KAI4868002.1"/>
    </source>
</evidence>
<reference evidence="1 2" key="1">
    <citation type="journal article" date="2022" name="New Phytol.">
        <title>Ecological generalism drives hyperdiversity of secondary metabolite gene clusters in xylarialean endophytes.</title>
        <authorList>
            <person name="Franco M.E.E."/>
            <person name="Wisecaver J.H."/>
            <person name="Arnold A.E."/>
            <person name="Ju Y.M."/>
            <person name="Slot J.C."/>
            <person name="Ahrendt S."/>
            <person name="Moore L.P."/>
            <person name="Eastman K.E."/>
            <person name="Scott K."/>
            <person name="Konkel Z."/>
            <person name="Mondo S.J."/>
            <person name="Kuo A."/>
            <person name="Hayes R.D."/>
            <person name="Haridas S."/>
            <person name="Andreopoulos B."/>
            <person name="Riley R."/>
            <person name="LaButti K."/>
            <person name="Pangilinan J."/>
            <person name="Lipzen A."/>
            <person name="Amirebrahimi M."/>
            <person name="Yan J."/>
            <person name="Adam C."/>
            <person name="Keymanesh K."/>
            <person name="Ng V."/>
            <person name="Louie K."/>
            <person name="Northen T."/>
            <person name="Drula E."/>
            <person name="Henrissat B."/>
            <person name="Hsieh H.M."/>
            <person name="Youens-Clark K."/>
            <person name="Lutzoni F."/>
            <person name="Miadlikowska J."/>
            <person name="Eastwood D.C."/>
            <person name="Hamelin R.C."/>
            <person name="Grigoriev I.V."/>
            <person name="U'Ren J.M."/>
        </authorList>
    </citation>
    <scope>NUCLEOTIDE SEQUENCE [LARGE SCALE GENOMIC DNA]</scope>
    <source>
        <strain evidence="1 2">CBS 119005</strain>
    </source>
</reference>
<proteinExistence type="predicted"/>
<comment type="caution">
    <text evidence="1">The sequence shown here is derived from an EMBL/GenBank/DDBJ whole genome shotgun (WGS) entry which is preliminary data.</text>
</comment>
<keyword evidence="2" id="KW-1185">Reference proteome</keyword>
<gene>
    <name evidence="1" type="ORF">F4820DRAFT_171639</name>
</gene>
<dbReference type="Proteomes" id="UP001497700">
    <property type="component" value="Unassembled WGS sequence"/>
</dbReference>
<accession>A0ACB9Z943</accession>
<evidence type="ECO:0000313" key="2">
    <source>
        <dbReference type="Proteomes" id="UP001497700"/>
    </source>
</evidence>
<organism evidence="1 2">
    <name type="scientific">Hypoxylon rubiginosum</name>
    <dbReference type="NCBI Taxonomy" id="110542"/>
    <lineage>
        <taxon>Eukaryota</taxon>
        <taxon>Fungi</taxon>
        <taxon>Dikarya</taxon>
        <taxon>Ascomycota</taxon>
        <taxon>Pezizomycotina</taxon>
        <taxon>Sordariomycetes</taxon>
        <taxon>Xylariomycetidae</taxon>
        <taxon>Xylariales</taxon>
        <taxon>Hypoxylaceae</taxon>
        <taxon>Hypoxylon</taxon>
    </lineage>
</organism>
<name>A0ACB9Z943_9PEZI</name>
<protein>
    <submittedName>
        <fullName evidence="1">Ribonuclease P protein subunit p29</fullName>
    </submittedName>
</protein>
<sequence length="239" mass="27021">MTSTNNKEQSLTHELLSRAHSPDSTNRIFSEKIQHRPLFLKSTSPPPSSNARDARRKARAEKQKRAKALKPKPLSSRERRRLGLYDVPKEGQKYAVFEPLNRLWLGYVREILGSEVYSGGQGAAAKLAAADFHGAEVEVERSGCPSRVGIRGIVIKDSRFVFEIITKRNQIKTVPKEGTMFRVNVPVPAPAPAQQEHAATEAQDKERNLFTFEIHGDQFQYRSADRATKKFKAHYLKNI</sequence>